<evidence type="ECO:0000313" key="2">
    <source>
        <dbReference type="EMBL" id="AMK09259.1"/>
    </source>
</evidence>
<accession>A0A140D8N5</accession>
<keyword evidence="1" id="KW-1133">Transmembrane helix</keyword>
<name>A0A140D8N5_9MONO</name>
<keyword evidence="1" id="KW-0812">Transmembrane</keyword>
<evidence type="ECO:0000256" key="1">
    <source>
        <dbReference type="SAM" id="Phobius"/>
    </source>
</evidence>
<dbReference type="EMBL" id="KR822819">
    <property type="protein sequence ID" value="AMK09259.1"/>
    <property type="molecule type" value="Viral_cRNA"/>
</dbReference>
<dbReference type="GeneID" id="40526504"/>
<organism evidence="2 3">
    <name type="scientific">Drosophila unispina virus 1</name>
    <dbReference type="NCBI Taxonomy" id="1802951"/>
    <lineage>
        <taxon>Viruses</taxon>
        <taxon>Riboviria</taxon>
        <taxon>Orthornavirae</taxon>
        <taxon>Negarnaviricota</taxon>
        <taxon>Haploviricotina</taxon>
        <taxon>Monjiviricetes</taxon>
        <taxon>Mononegavirales</taxon>
        <taxon>Xinmoviridae</taxon>
        <taxon>Drunivirus</taxon>
        <taxon>Drunivirus chambonense</taxon>
    </lineage>
</organism>
<sequence>MYNFQFILFITVSVYTLHSVYGIIGYDCSAQETNITRISLTKIGVCDNARQNITSENKKIKLVQLRDIDSTEVFSCLVELIHHYNRCGPTLDTFYGIVLSTEIIRLTRKDCILLVRTGKVDFAPYGYKLGMEGLMSNYPNTQVSITRGSNQDGSCTEGDPLTVRGIYMDKPYVVTNFKVLYKTTNAFVDLTNGQMELRDGQICQFTSGECFSPTLGNCFWDTQVEGQICNKERPLSVLYTGKAVYTKEITDNEVIKMYTYTAGESEFAITVSGKKKFCNLITVVMSEHPRLLIIEEEEWDSLGTVTTMKDKEVDLSTFVNTKLIFMLNHIRKENNDFAEKVARDRCLDRAEGIRTSIGLAYGSPNHFAYNYYKGPGYTGKLAGDTIFMVKCKPVSVYHKGVQNKCYQELPVVYDNKTMFLQPRTKLLSHVGTETECNSLFPITWEIDGNWFAGGSESLIPIEEPQLLQPDVPERWHFTMPKGFLKAGTYSQDALSDFRRTLMMPDSTNAAMNNIARNSLTWDNNGRLVSSVANSFSEEDLSTLQNRMGNFLINAFRWLESFGSFCAGFWVIWCLFKMLVELFLNINIIRLTGRPKIDYLLSPWARVFDYVENRRVVKANRQNANTDAEMGDLCG</sequence>
<feature type="transmembrane region" description="Helical" evidence="1">
    <location>
        <begin position="561"/>
        <end position="583"/>
    </location>
</feature>
<proteinExistence type="predicted"/>
<reference evidence="2 3" key="1">
    <citation type="journal article" date="2016" name="Virus Evol.">
        <title>The evolution, diversity and host associations of rhabdoviruses.</title>
        <authorList>
            <person name="Longdon B."/>
            <person name="Murray G.G.R."/>
            <person name="Palmer W.J."/>
            <person name="Day J.P."/>
            <person name="Parker D.J."/>
            <person name="Welch J.J."/>
            <person name="Obbard D.J."/>
            <person name="Jiggins F.M."/>
        </authorList>
    </citation>
    <scope>NUCLEOTIDE SEQUENCE [LARGE SCALE GENOMIC DNA]</scope>
</reference>
<dbReference type="Proteomes" id="UP000270144">
    <property type="component" value="Segment"/>
</dbReference>
<keyword evidence="1" id="KW-0472">Membrane</keyword>
<dbReference type="KEGG" id="vg:40526504"/>
<protein>
    <submittedName>
        <fullName evidence="2">Glycoprotein</fullName>
    </submittedName>
</protein>
<dbReference type="RefSeq" id="YP_009666281.1">
    <property type="nucleotide sequence ID" value="NC_043484.1"/>
</dbReference>
<keyword evidence="3" id="KW-1185">Reference proteome</keyword>
<evidence type="ECO:0000313" key="3">
    <source>
        <dbReference type="Proteomes" id="UP000270144"/>
    </source>
</evidence>
<gene>
    <name evidence="2" type="primary">G</name>
</gene>
<dbReference type="Pfam" id="PF24664">
    <property type="entry name" value="Monjiviricetes_fusion"/>
    <property type="match status" value="1"/>
</dbReference>